<organism evidence="2 3">
    <name type="scientific">Lasius niger</name>
    <name type="common">Black garden ant</name>
    <dbReference type="NCBI Taxonomy" id="67767"/>
    <lineage>
        <taxon>Eukaryota</taxon>
        <taxon>Metazoa</taxon>
        <taxon>Ecdysozoa</taxon>
        <taxon>Arthropoda</taxon>
        <taxon>Hexapoda</taxon>
        <taxon>Insecta</taxon>
        <taxon>Pterygota</taxon>
        <taxon>Neoptera</taxon>
        <taxon>Endopterygota</taxon>
        <taxon>Hymenoptera</taxon>
        <taxon>Apocrita</taxon>
        <taxon>Aculeata</taxon>
        <taxon>Formicoidea</taxon>
        <taxon>Formicidae</taxon>
        <taxon>Formicinae</taxon>
        <taxon>Lasius</taxon>
        <taxon>Lasius</taxon>
    </lineage>
</organism>
<keyword evidence="1" id="KW-0732">Signal</keyword>
<accession>A0A0J7KEX8</accession>
<dbReference type="AlphaFoldDB" id="A0A0J7KEX8"/>
<keyword evidence="3" id="KW-1185">Reference proteome</keyword>
<evidence type="ECO:0000313" key="2">
    <source>
        <dbReference type="EMBL" id="KMQ88756.1"/>
    </source>
</evidence>
<dbReference type="PaxDb" id="67767-A0A0J7KEX8"/>
<proteinExistence type="predicted"/>
<sequence length="182" mass="18159">MTHKKYFYFASAFLAFSFLTAPLANAQDAGVYAGKVKTAQGAVVGNISQTGDITDVSTGNKIGEVNTNGQVSSPDGTPLGVASNGSKLAAYKIAKNATPGGAQAPVSGGGSYAGDVKDSSGNVIGKISPAGIIIDAATSLPIAKVNVKGKVTDNSGKVLGTAPAGNRLAAFQIAQKSADNRQ</sequence>
<feature type="chain" id="PRO_5005290011" evidence="1">
    <location>
        <begin position="27"/>
        <end position="182"/>
    </location>
</feature>
<dbReference type="EMBL" id="LBMM01008602">
    <property type="protein sequence ID" value="KMQ88756.1"/>
    <property type="molecule type" value="Genomic_DNA"/>
</dbReference>
<protein>
    <submittedName>
        <fullName evidence="2">Icme protein</fullName>
    </submittedName>
</protein>
<reference evidence="2 3" key="1">
    <citation type="submission" date="2015-04" db="EMBL/GenBank/DDBJ databases">
        <title>Lasius niger genome sequencing.</title>
        <authorList>
            <person name="Konorov E.A."/>
            <person name="Nikitin M.A."/>
            <person name="Kirill M.V."/>
            <person name="Chang P."/>
        </authorList>
    </citation>
    <scope>NUCLEOTIDE SEQUENCE [LARGE SCALE GENOMIC DNA]</scope>
    <source>
        <tissue evidence="2">Whole</tissue>
    </source>
</reference>
<comment type="caution">
    <text evidence="2">The sequence shown here is derived from an EMBL/GenBank/DDBJ whole genome shotgun (WGS) entry which is preliminary data.</text>
</comment>
<evidence type="ECO:0000256" key="1">
    <source>
        <dbReference type="SAM" id="SignalP"/>
    </source>
</evidence>
<feature type="signal peptide" evidence="1">
    <location>
        <begin position="1"/>
        <end position="26"/>
    </location>
</feature>
<gene>
    <name evidence="2" type="ORF">RF55_11698</name>
</gene>
<name>A0A0J7KEX8_LASNI</name>
<dbReference type="Proteomes" id="UP000036403">
    <property type="component" value="Unassembled WGS sequence"/>
</dbReference>
<evidence type="ECO:0000313" key="3">
    <source>
        <dbReference type="Proteomes" id="UP000036403"/>
    </source>
</evidence>